<dbReference type="EMBL" id="CP151502">
    <property type="protein sequence ID" value="WZN59807.1"/>
    <property type="molecule type" value="Genomic_DNA"/>
</dbReference>
<dbReference type="PANTHER" id="PTHR36343">
    <property type="entry name" value="EXPRESSED PROTEIN"/>
    <property type="match status" value="1"/>
</dbReference>
<accession>A0AAX4P1T8</accession>
<protein>
    <submittedName>
        <fullName evidence="2">Uncharacterized protein</fullName>
    </submittedName>
</protein>
<organism evidence="2 3">
    <name type="scientific">Chloropicon roscoffensis</name>
    <dbReference type="NCBI Taxonomy" id="1461544"/>
    <lineage>
        <taxon>Eukaryota</taxon>
        <taxon>Viridiplantae</taxon>
        <taxon>Chlorophyta</taxon>
        <taxon>Chloropicophyceae</taxon>
        <taxon>Chloropicales</taxon>
        <taxon>Chloropicaceae</taxon>
        <taxon>Chloropicon</taxon>
    </lineage>
</organism>
<name>A0AAX4P1T8_9CHLO</name>
<proteinExistence type="predicted"/>
<dbReference type="GO" id="GO:0009507">
    <property type="term" value="C:chloroplast"/>
    <property type="evidence" value="ECO:0007669"/>
    <property type="project" value="TreeGrafter"/>
</dbReference>
<dbReference type="AlphaFoldDB" id="A0AAX4P1T8"/>
<keyword evidence="1" id="KW-1133">Transmembrane helix</keyword>
<evidence type="ECO:0000313" key="2">
    <source>
        <dbReference type="EMBL" id="WZN59807.1"/>
    </source>
</evidence>
<reference evidence="2 3" key="1">
    <citation type="submission" date="2024-03" db="EMBL/GenBank/DDBJ databases">
        <title>Complete genome sequence of the green alga Chloropicon roscoffensis RCC1871.</title>
        <authorList>
            <person name="Lemieux C."/>
            <person name="Pombert J.-F."/>
            <person name="Otis C."/>
            <person name="Turmel M."/>
        </authorList>
    </citation>
    <scope>NUCLEOTIDE SEQUENCE [LARGE SCALE GENOMIC DNA]</scope>
    <source>
        <strain evidence="2 3">RCC1871</strain>
    </source>
</reference>
<evidence type="ECO:0000313" key="3">
    <source>
        <dbReference type="Proteomes" id="UP001472866"/>
    </source>
</evidence>
<keyword evidence="1" id="KW-0472">Membrane</keyword>
<dbReference type="Proteomes" id="UP001472866">
    <property type="component" value="Chromosome 02"/>
</dbReference>
<gene>
    <name evidence="2" type="ORF">HKI87_02g13350</name>
</gene>
<keyword evidence="3" id="KW-1185">Reference proteome</keyword>
<keyword evidence="1" id="KW-0812">Transmembrane</keyword>
<dbReference type="PANTHER" id="PTHR36343:SF1">
    <property type="entry name" value="EXPRESSED PROTEIN"/>
    <property type="match status" value="1"/>
</dbReference>
<sequence>MDARGVTVNGGMSRVVAARSRVAGCCTSRAGRVASGGLRNNGLTTTGAAARRARRASLVAVRAEEPKGGLSRNSEPEEYWMDKNTKEGKSPWKDPMALIGVFGLLSPFLILGVAIASGYVELN</sequence>
<feature type="transmembrane region" description="Helical" evidence="1">
    <location>
        <begin position="96"/>
        <end position="120"/>
    </location>
</feature>
<evidence type="ECO:0000256" key="1">
    <source>
        <dbReference type="SAM" id="Phobius"/>
    </source>
</evidence>